<accession>A0A9X0QGK3</accession>
<evidence type="ECO:0000313" key="2">
    <source>
        <dbReference type="EMBL" id="MBB5329854.1"/>
    </source>
</evidence>
<dbReference type="Proteomes" id="UP000535182">
    <property type="component" value="Unassembled WGS sequence"/>
</dbReference>
<dbReference type="RefSeq" id="WP_183978763.1">
    <property type="nucleotide sequence ID" value="NZ_JACHEB010000008.1"/>
</dbReference>
<protein>
    <recommendedName>
        <fullName evidence="4">JmjC domain-containing protein</fullName>
    </recommendedName>
</protein>
<feature type="compositionally biased region" description="Basic and acidic residues" evidence="1">
    <location>
        <begin position="52"/>
        <end position="66"/>
    </location>
</feature>
<evidence type="ECO:0000256" key="1">
    <source>
        <dbReference type="SAM" id="MobiDB-lite"/>
    </source>
</evidence>
<comment type="caution">
    <text evidence="2">The sequence shown here is derived from an EMBL/GenBank/DDBJ whole genome shotgun (WGS) entry which is preliminary data.</text>
</comment>
<dbReference type="Gene3D" id="2.60.120.650">
    <property type="entry name" value="Cupin"/>
    <property type="match status" value="1"/>
</dbReference>
<reference evidence="2 3" key="1">
    <citation type="submission" date="2020-08" db="EMBL/GenBank/DDBJ databases">
        <title>Genomic Encyclopedia of Type Strains, Phase IV (KMG-V): Genome sequencing to study the core and pangenomes of soil and plant-associated prokaryotes.</title>
        <authorList>
            <person name="Whitman W."/>
        </authorList>
    </citation>
    <scope>NUCLEOTIDE SEQUENCE [LARGE SCALE GENOMIC DNA]</scope>
    <source>
        <strain evidence="2 3">X5P2</strain>
    </source>
</reference>
<proteinExistence type="predicted"/>
<keyword evidence="3" id="KW-1185">Reference proteome</keyword>
<gene>
    <name evidence="2" type="ORF">HDF14_003483</name>
</gene>
<sequence>MLVQQESIVRCDRDVFSQNFNRLPHEVQHALSANPLFELRALAELSQRIATRENPHHPKGDIHVERGASAGNSRLDPRDWAKSDLNSLVHEIETGQTWIILKHIEREPGYREVFENCICEILDLAGKEILEQIKWFEAILFITSPNRVTEYHIDRECSWLFQIKGDKDIHFFDRADKDVLPDAELEKYWMVNNLSAVYKPEYEPRAMVYHLCPGIGVHSPVNTPHWLQNGDNVSVSLNINFQFHEHAWENLFKANYYLRRAGITPSSPGKHPVADRFKRYAYTAVQDVRRKIKHSPVIGSHNEARRQYSRIAELVGSR</sequence>
<organism evidence="2 3">
    <name type="scientific">Tunturiibacter gelidiferens</name>
    <dbReference type="NCBI Taxonomy" id="3069689"/>
    <lineage>
        <taxon>Bacteria</taxon>
        <taxon>Pseudomonadati</taxon>
        <taxon>Acidobacteriota</taxon>
        <taxon>Terriglobia</taxon>
        <taxon>Terriglobales</taxon>
        <taxon>Acidobacteriaceae</taxon>
        <taxon>Tunturiibacter</taxon>
    </lineage>
</organism>
<evidence type="ECO:0000313" key="3">
    <source>
        <dbReference type="Proteomes" id="UP000535182"/>
    </source>
</evidence>
<dbReference type="AlphaFoldDB" id="A0A9X0QGK3"/>
<evidence type="ECO:0008006" key="4">
    <source>
        <dbReference type="Google" id="ProtNLM"/>
    </source>
</evidence>
<dbReference type="SUPFAM" id="SSF51197">
    <property type="entry name" value="Clavaminate synthase-like"/>
    <property type="match status" value="1"/>
</dbReference>
<feature type="region of interest" description="Disordered" evidence="1">
    <location>
        <begin position="52"/>
        <end position="71"/>
    </location>
</feature>
<dbReference type="EMBL" id="JACHEB010000008">
    <property type="protein sequence ID" value="MBB5329854.1"/>
    <property type="molecule type" value="Genomic_DNA"/>
</dbReference>
<name>A0A9X0QGK3_9BACT</name>